<evidence type="ECO:0008006" key="5">
    <source>
        <dbReference type="Google" id="ProtNLM"/>
    </source>
</evidence>
<dbReference type="InterPro" id="IPR029470">
    <property type="entry name" value="PDDEXK_4"/>
</dbReference>
<gene>
    <name evidence="2" type="ORF">F3B53_02195</name>
    <name evidence="1" type="ORF">F3D71_11295</name>
</gene>
<dbReference type="Pfam" id="PF14281">
    <property type="entry name" value="PDDEXK_4"/>
    <property type="match status" value="1"/>
</dbReference>
<dbReference type="EMBL" id="VWLE01000135">
    <property type="protein sequence ID" value="KAA3951841.1"/>
    <property type="molecule type" value="Genomic_DNA"/>
</dbReference>
<reference evidence="3 4" key="1">
    <citation type="journal article" date="2019" name="Nat. Med.">
        <title>A library of human gut bacterial isolates paired with longitudinal multiomics data enables mechanistic microbiome research.</title>
        <authorList>
            <person name="Poyet M."/>
            <person name="Groussin M."/>
            <person name="Gibbons S.M."/>
            <person name="Avila-Pacheco J."/>
            <person name="Jiang X."/>
            <person name="Kearney S.M."/>
            <person name="Perrotta A.R."/>
            <person name="Berdy B."/>
            <person name="Zhao S."/>
            <person name="Lieberman T.D."/>
            <person name="Swanson P.K."/>
            <person name="Smith M."/>
            <person name="Roesemann S."/>
            <person name="Alexander J.E."/>
            <person name="Rich S.A."/>
            <person name="Livny J."/>
            <person name="Vlamakis H."/>
            <person name="Clish C."/>
            <person name="Bullock K."/>
            <person name="Deik A."/>
            <person name="Scott J."/>
            <person name="Pierce K.A."/>
            <person name="Xavier R.J."/>
            <person name="Alm E.J."/>
        </authorList>
    </citation>
    <scope>NUCLEOTIDE SEQUENCE [LARGE SCALE GENOMIC DNA]</scope>
    <source>
        <strain evidence="1 3">BIOML-A163</strain>
        <strain evidence="2 4">BIOML-A2</strain>
    </source>
</reference>
<sequence length="389" mass="44868">MELNEFLIEIDKVCLVEQERMKQKQRNGDYFNVFNMLGLWSDEIRLHSAFLAELLNPNGSHGLKDALLKEFLAAIGLNKDYISNCKTNIVERYIGERTESTGGRIDIILEDGEHAVIIENKIYAIDQHHQLLRYNNYGKQHFPKGFKLIYLTLDGHEASKDSLGDEEIDYHCISYDEHILYWLSQCVMLAYDKPLARETISQYITLIKQITGQDMNKDSSDKIVDLAINNIEAVVALMDNRAEISNRLRNEFVFKPLGEFASQMGLFFEVKKGNEGPAILFKKQNWSHYITVTRDNGRDSDWKNLYIGVSKSYKSAGEDRTLPRVQLSCFSGPDSANNEWWPYGSEWLPCKDWHSTSSYLPMQTGEVANWIINKVTQIIEEIESRDLPM</sequence>
<dbReference type="AlphaFoldDB" id="A0A139KXK5"/>
<evidence type="ECO:0000313" key="4">
    <source>
        <dbReference type="Proteomes" id="UP000375690"/>
    </source>
</evidence>
<evidence type="ECO:0000313" key="1">
    <source>
        <dbReference type="EMBL" id="KAA3951841.1"/>
    </source>
</evidence>
<evidence type="ECO:0000313" key="2">
    <source>
        <dbReference type="EMBL" id="KAB1330574.1"/>
    </source>
</evidence>
<dbReference type="EMBL" id="VWFC01000002">
    <property type="protein sequence ID" value="KAB1330574.1"/>
    <property type="molecule type" value="Genomic_DNA"/>
</dbReference>
<organism evidence="2 4">
    <name type="scientific">Bacteroides ovatus</name>
    <dbReference type="NCBI Taxonomy" id="28116"/>
    <lineage>
        <taxon>Bacteria</taxon>
        <taxon>Pseudomonadati</taxon>
        <taxon>Bacteroidota</taxon>
        <taxon>Bacteroidia</taxon>
        <taxon>Bacteroidales</taxon>
        <taxon>Bacteroidaceae</taxon>
        <taxon>Bacteroides</taxon>
    </lineage>
</organism>
<dbReference type="RefSeq" id="WP_061448321.1">
    <property type="nucleotide sequence ID" value="NZ_CP113514.1"/>
</dbReference>
<proteinExistence type="predicted"/>
<dbReference type="Proteomes" id="UP000375690">
    <property type="component" value="Unassembled WGS sequence"/>
</dbReference>
<dbReference type="Proteomes" id="UP000323717">
    <property type="component" value="Unassembled WGS sequence"/>
</dbReference>
<name>A0A139KXK5_BACOV</name>
<protein>
    <recommendedName>
        <fullName evidence="5">PD-(D/E)XK nuclease family protein</fullName>
    </recommendedName>
</protein>
<evidence type="ECO:0000313" key="3">
    <source>
        <dbReference type="Proteomes" id="UP000323717"/>
    </source>
</evidence>
<comment type="caution">
    <text evidence="2">The sequence shown here is derived from an EMBL/GenBank/DDBJ whole genome shotgun (WGS) entry which is preliminary data.</text>
</comment>
<accession>A0A139KXK5</accession>